<dbReference type="PIRSF" id="PIRSF017269">
    <property type="entry name" value="GCD14"/>
    <property type="match status" value="1"/>
</dbReference>
<dbReference type="SUPFAM" id="SSF53335">
    <property type="entry name" value="S-adenosyl-L-methionine-dependent methyltransferases"/>
    <property type="match status" value="1"/>
</dbReference>
<dbReference type="Pfam" id="PF08704">
    <property type="entry name" value="GCD14"/>
    <property type="match status" value="1"/>
</dbReference>
<keyword evidence="2 6" id="KW-0808">Transferase</keyword>
<evidence type="ECO:0000256" key="2">
    <source>
        <dbReference type="ARBA" id="ARBA00022679"/>
    </source>
</evidence>
<protein>
    <submittedName>
        <fullName evidence="6">tRNA (Adenine-N(1)-)-methyltransferase</fullName>
    </submittedName>
</protein>
<sequence>HYAVLRPSLADLLSTMTRGAQIITPKDAAYLVLLAGIGPGDRVAEAGSGSGALTTVLAYAVGPAGHVASFDRRPEALHLARQNVERGGLAGRVSFHERDVLANGIAGTGYDAVALDLPEPWEVLPSVRAALGNGGRVVTYSPTYNQLERTVRSLRELRFDEVRSLELLERPLHVGEGGTRPAFEMLGHTGFLTVARKVD</sequence>
<dbReference type="PANTHER" id="PTHR12133">
    <property type="entry name" value="TRNA (ADENINE(58)-N(1))-METHYLTRANSFERASE"/>
    <property type="match status" value="1"/>
</dbReference>
<comment type="caution">
    <text evidence="6">The sequence shown here is derived from an EMBL/GenBank/DDBJ whole genome shotgun (WGS) entry which is preliminary data.</text>
</comment>
<organism evidence="6">
    <name type="scientific">mine drainage metagenome</name>
    <dbReference type="NCBI Taxonomy" id="410659"/>
    <lineage>
        <taxon>unclassified sequences</taxon>
        <taxon>metagenomes</taxon>
        <taxon>ecological metagenomes</taxon>
    </lineage>
</organism>
<dbReference type="PROSITE" id="PS51620">
    <property type="entry name" value="SAM_TRM61"/>
    <property type="match status" value="1"/>
</dbReference>
<gene>
    <name evidence="6" type="ORF">B1B_19306</name>
</gene>
<evidence type="ECO:0000256" key="4">
    <source>
        <dbReference type="ARBA" id="ARBA00022694"/>
    </source>
</evidence>
<reference evidence="6" key="1">
    <citation type="submission" date="2013-08" db="EMBL/GenBank/DDBJ databases">
        <authorList>
            <person name="Mendez C."/>
            <person name="Richter M."/>
            <person name="Ferrer M."/>
            <person name="Sanchez J."/>
        </authorList>
    </citation>
    <scope>NUCLEOTIDE SEQUENCE</scope>
</reference>
<dbReference type="InterPro" id="IPR014816">
    <property type="entry name" value="tRNA_MeTrfase_Gcd14"/>
</dbReference>
<accession>T0ZB46</accession>
<dbReference type="GO" id="GO:0031515">
    <property type="term" value="C:tRNA (m1A) methyltransferase complex"/>
    <property type="evidence" value="ECO:0007669"/>
    <property type="project" value="InterPro"/>
</dbReference>
<evidence type="ECO:0000313" key="6">
    <source>
        <dbReference type="EMBL" id="EQD27075.1"/>
    </source>
</evidence>
<reference evidence="6" key="2">
    <citation type="journal article" date="2014" name="ISME J.">
        <title>Microbial stratification in low pH oxic and suboxic macroscopic growths along an acid mine drainage.</title>
        <authorList>
            <person name="Mendez-Garcia C."/>
            <person name="Mesa V."/>
            <person name="Sprenger R.R."/>
            <person name="Richter M."/>
            <person name="Diez M.S."/>
            <person name="Solano J."/>
            <person name="Bargiela R."/>
            <person name="Golyshina O.V."/>
            <person name="Manteca A."/>
            <person name="Ramos J.L."/>
            <person name="Gallego J.R."/>
            <person name="Llorente I."/>
            <person name="Martins Dos Santos V.A."/>
            <person name="Jensen O.N."/>
            <person name="Pelaez A.I."/>
            <person name="Sanchez J."/>
            <person name="Ferrer M."/>
        </authorList>
    </citation>
    <scope>NUCLEOTIDE SEQUENCE</scope>
</reference>
<evidence type="ECO:0000256" key="3">
    <source>
        <dbReference type="ARBA" id="ARBA00022691"/>
    </source>
</evidence>
<keyword evidence="3" id="KW-0949">S-adenosyl-L-methionine</keyword>
<name>T0ZB46_9ZZZZ</name>
<dbReference type="GO" id="GO:0160107">
    <property type="term" value="F:tRNA (adenine(58)-N1)-methyltransferase activity"/>
    <property type="evidence" value="ECO:0007669"/>
    <property type="project" value="InterPro"/>
</dbReference>
<keyword evidence="4" id="KW-0819">tRNA processing</keyword>
<dbReference type="AlphaFoldDB" id="T0ZB46"/>
<evidence type="ECO:0000259" key="5">
    <source>
        <dbReference type="Pfam" id="PF08704"/>
    </source>
</evidence>
<dbReference type="PANTHER" id="PTHR12133:SF1">
    <property type="entry name" value="TRNA (ADENINE(58)-N(1))-METHYLTRANSFERASE, MITOCHONDRIAL"/>
    <property type="match status" value="1"/>
</dbReference>
<keyword evidence="1 6" id="KW-0489">Methyltransferase</keyword>
<dbReference type="Gene3D" id="3.40.50.150">
    <property type="entry name" value="Vaccinia Virus protein VP39"/>
    <property type="match status" value="1"/>
</dbReference>
<dbReference type="CDD" id="cd02440">
    <property type="entry name" value="AdoMet_MTases"/>
    <property type="match status" value="1"/>
</dbReference>
<feature type="non-terminal residue" evidence="6">
    <location>
        <position position="1"/>
    </location>
</feature>
<dbReference type="EMBL" id="AUZY01012974">
    <property type="protein sequence ID" value="EQD27075.1"/>
    <property type="molecule type" value="Genomic_DNA"/>
</dbReference>
<dbReference type="GO" id="GO:0030488">
    <property type="term" value="P:tRNA methylation"/>
    <property type="evidence" value="ECO:0007669"/>
    <property type="project" value="InterPro"/>
</dbReference>
<proteinExistence type="predicted"/>
<evidence type="ECO:0000256" key="1">
    <source>
        <dbReference type="ARBA" id="ARBA00022603"/>
    </source>
</evidence>
<dbReference type="InterPro" id="IPR029063">
    <property type="entry name" value="SAM-dependent_MTases_sf"/>
</dbReference>
<feature type="domain" description="tRNA (adenine(58)-N(1))-methyltransferase catalytic subunit TRM61 C-terminal" evidence="5">
    <location>
        <begin position="17"/>
        <end position="173"/>
    </location>
</feature>
<dbReference type="InterPro" id="IPR049470">
    <property type="entry name" value="TRM61_C"/>
</dbReference>